<keyword evidence="1 2" id="KW-0238">DNA-binding</keyword>
<dbReference type="STRING" id="307121.GA0070620_1963"/>
<evidence type="ECO:0000256" key="4">
    <source>
        <dbReference type="SAM" id="Phobius"/>
    </source>
</evidence>
<evidence type="ECO:0000259" key="5">
    <source>
        <dbReference type="PROSITE" id="PS50977"/>
    </source>
</evidence>
<dbReference type="GO" id="GO:0003700">
    <property type="term" value="F:DNA-binding transcription factor activity"/>
    <property type="evidence" value="ECO:0007669"/>
    <property type="project" value="TreeGrafter"/>
</dbReference>
<dbReference type="PROSITE" id="PS50977">
    <property type="entry name" value="HTH_TETR_2"/>
    <property type="match status" value="1"/>
</dbReference>
<dbReference type="InterPro" id="IPR001647">
    <property type="entry name" value="HTH_TetR"/>
</dbReference>
<sequence>MRNVTTKRDTVAARRAAGDPHERTRRRQLIVEAAVGAIEEYGPDAGLAAVADRAGLPRPHVYRHFTGKDDLDRAVAGHVVRLLSAWIRPPVPAPGTPYEVVHGMIGRVLSWAAAHPNLYRFRARQGAAQVVPELTGAAGAGLRAAGYRADLPAYLVAVVVGMVDAGVIWWFDHQEEVGLSQLNDWLAAQVWRVLVEAVE</sequence>
<feature type="transmembrane region" description="Helical" evidence="4">
    <location>
        <begin position="151"/>
        <end position="171"/>
    </location>
</feature>
<protein>
    <submittedName>
        <fullName evidence="6">Transcriptional regulator, TetR family</fullName>
    </submittedName>
</protein>
<evidence type="ECO:0000313" key="6">
    <source>
        <dbReference type="EMBL" id="SBV26474.1"/>
    </source>
</evidence>
<dbReference type="SUPFAM" id="SSF48498">
    <property type="entry name" value="Tetracyclin repressor-like, C-terminal domain"/>
    <property type="match status" value="1"/>
</dbReference>
<dbReference type="PANTHER" id="PTHR30055:SF243">
    <property type="entry name" value="HTH-TYPE TRANSCRIPTIONAL REGULATOR RV1816"/>
    <property type="match status" value="1"/>
</dbReference>
<dbReference type="Proteomes" id="UP000199393">
    <property type="component" value="Chromosome I"/>
</dbReference>
<dbReference type="InterPro" id="IPR009057">
    <property type="entry name" value="Homeodomain-like_sf"/>
</dbReference>
<proteinExistence type="predicted"/>
<evidence type="ECO:0000256" key="2">
    <source>
        <dbReference type="PROSITE-ProRule" id="PRU00335"/>
    </source>
</evidence>
<feature type="compositionally biased region" description="Basic and acidic residues" evidence="3">
    <location>
        <begin position="1"/>
        <end position="22"/>
    </location>
</feature>
<dbReference type="AlphaFoldDB" id="A0A1C3N1N0"/>
<name>A0A1C3N1N0_9ACTN</name>
<feature type="DNA-binding region" description="H-T-H motif" evidence="2">
    <location>
        <begin position="46"/>
        <end position="65"/>
    </location>
</feature>
<keyword evidence="4" id="KW-1133">Transmembrane helix</keyword>
<dbReference type="InterPro" id="IPR036271">
    <property type="entry name" value="Tet_transcr_reg_TetR-rel_C_sf"/>
</dbReference>
<dbReference type="GO" id="GO:0000976">
    <property type="term" value="F:transcription cis-regulatory region binding"/>
    <property type="evidence" value="ECO:0007669"/>
    <property type="project" value="TreeGrafter"/>
</dbReference>
<dbReference type="OrthoDB" id="4542604at2"/>
<accession>A0A1C3N1N0</accession>
<feature type="domain" description="HTH tetR-type" evidence="5">
    <location>
        <begin position="24"/>
        <end position="83"/>
    </location>
</feature>
<dbReference type="Gene3D" id="1.10.357.10">
    <property type="entry name" value="Tetracycline Repressor, domain 2"/>
    <property type="match status" value="1"/>
</dbReference>
<evidence type="ECO:0000313" key="7">
    <source>
        <dbReference type="Proteomes" id="UP000199393"/>
    </source>
</evidence>
<reference evidence="7" key="1">
    <citation type="submission" date="2016-06" db="EMBL/GenBank/DDBJ databases">
        <authorList>
            <person name="Varghese N."/>
        </authorList>
    </citation>
    <scope>NUCLEOTIDE SEQUENCE [LARGE SCALE GENOMIC DNA]</scope>
    <source>
        <strain evidence="7">DSM 45344</strain>
    </source>
</reference>
<organism evidence="6 7">
    <name type="scientific">Micromonospora krabiensis</name>
    <dbReference type="NCBI Taxonomy" id="307121"/>
    <lineage>
        <taxon>Bacteria</taxon>
        <taxon>Bacillati</taxon>
        <taxon>Actinomycetota</taxon>
        <taxon>Actinomycetes</taxon>
        <taxon>Micromonosporales</taxon>
        <taxon>Micromonosporaceae</taxon>
        <taxon>Micromonospora</taxon>
    </lineage>
</organism>
<keyword evidence="4" id="KW-0472">Membrane</keyword>
<keyword evidence="4" id="KW-0812">Transmembrane</keyword>
<evidence type="ECO:0000256" key="3">
    <source>
        <dbReference type="SAM" id="MobiDB-lite"/>
    </source>
</evidence>
<keyword evidence="7" id="KW-1185">Reference proteome</keyword>
<dbReference type="Pfam" id="PF00440">
    <property type="entry name" value="TetR_N"/>
    <property type="match status" value="1"/>
</dbReference>
<evidence type="ECO:0000256" key="1">
    <source>
        <dbReference type="ARBA" id="ARBA00023125"/>
    </source>
</evidence>
<feature type="region of interest" description="Disordered" evidence="3">
    <location>
        <begin position="1"/>
        <end position="23"/>
    </location>
</feature>
<dbReference type="EMBL" id="LT598496">
    <property type="protein sequence ID" value="SBV26474.1"/>
    <property type="molecule type" value="Genomic_DNA"/>
</dbReference>
<dbReference type="PANTHER" id="PTHR30055">
    <property type="entry name" value="HTH-TYPE TRANSCRIPTIONAL REGULATOR RUTR"/>
    <property type="match status" value="1"/>
</dbReference>
<dbReference type="InterPro" id="IPR050109">
    <property type="entry name" value="HTH-type_TetR-like_transc_reg"/>
</dbReference>
<gene>
    <name evidence="6" type="ORF">GA0070620_1963</name>
</gene>
<dbReference type="SUPFAM" id="SSF46689">
    <property type="entry name" value="Homeodomain-like"/>
    <property type="match status" value="1"/>
</dbReference>
<dbReference type="RefSeq" id="WP_091589572.1">
    <property type="nucleotide sequence ID" value="NZ_JBHRWG010000003.1"/>
</dbReference>
<dbReference type="PRINTS" id="PR00455">
    <property type="entry name" value="HTHTETR"/>
</dbReference>